<dbReference type="Proteomes" id="UP000307510">
    <property type="component" value="Unassembled WGS sequence"/>
</dbReference>
<accession>A0A5R8ZWG9</accession>
<evidence type="ECO:0000313" key="6">
    <source>
        <dbReference type="Proteomes" id="UP000307510"/>
    </source>
</evidence>
<protein>
    <submittedName>
        <fullName evidence="5">Helix-turn-helix transcriptional regulator</fullName>
    </submittedName>
</protein>
<feature type="domain" description="HTH cro/C1-type" evidence="4">
    <location>
        <begin position="36"/>
        <end position="80"/>
    </location>
</feature>
<proteinExistence type="predicted"/>
<dbReference type="Gene3D" id="2.10.109.10">
    <property type="entry name" value="Umud Fragment, subunit A"/>
    <property type="match status" value="1"/>
</dbReference>
<keyword evidence="1" id="KW-0805">Transcription regulation</keyword>
<name>A0A5R8ZWG9_PSENT</name>
<dbReference type="RefSeq" id="WP_138215938.1">
    <property type="nucleotide sequence ID" value="NZ_VASG01000007.1"/>
</dbReference>
<dbReference type="GO" id="GO:0045892">
    <property type="term" value="P:negative regulation of DNA-templated transcription"/>
    <property type="evidence" value="ECO:0007669"/>
    <property type="project" value="InterPro"/>
</dbReference>
<dbReference type="Pfam" id="PF00717">
    <property type="entry name" value="Peptidase_S24"/>
    <property type="match status" value="1"/>
</dbReference>
<dbReference type="SUPFAM" id="SSF51306">
    <property type="entry name" value="LexA/Signal peptidase"/>
    <property type="match status" value="1"/>
</dbReference>
<evidence type="ECO:0000256" key="1">
    <source>
        <dbReference type="ARBA" id="ARBA00023015"/>
    </source>
</evidence>
<dbReference type="InterPro" id="IPR010744">
    <property type="entry name" value="Phage_CI_N"/>
</dbReference>
<dbReference type="InterPro" id="IPR015927">
    <property type="entry name" value="Peptidase_S24_S26A/B/C"/>
</dbReference>
<keyword evidence="2" id="KW-0238">DNA-binding</keyword>
<comment type="caution">
    <text evidence="5">The sequence shown here is derived from an EMBL/GenBank/DDBJ whole genome shotgun (WGS) entry which is preliminary data.</text>
</comment>
<dbReference type="EMBL" id="VASG01000007">
    <property type="protein sequence ID" value="TLP70779.1"/>
    <property type="molecule type" value="Genomic_DNA"/>
</dbReference>
<gene>
    <name evidence="5" type="ORF">FEA48_23375</name>
</gene>
<dbReference type="Gene3D" id="1.10.260.40">
    <property type="entry name" value="lambda repressor-like DNA-binding domains"/>
    <property type="match status" value="1"/>
</dbReference>
<sequence>MPYEQSELTAQDNRPVPFPFTGFGTRIGAVADLYVSRKAAAAAAGVSLSTLQRWIAEEGAPAFDSLAKLAYGNGASLDWIATGQGSMQPNGVATTQGAPVAQPEPDEDGAYAFIPLYDARCSAGHGAWNERAKVLTNLAFTRYSLRKKGLNPANLACLRNDGDSMLGLINDDDTVMIDLSRDSLEGEAVYVILLDDHLYAKRLQRQFDGSVLIISHNKDYQPMTVPKDRLAELQIVGRAVWAGGWLI</sequence>
<dbReference type="AlphaFoldDB" id="A0A5R8ZWG9"/>
<reference evidence="6" key="2">
    <citation type="submission" date="2019-06" db="EMBL/GenBank/DDBJ databases">
        <title>AzeR, a transcriptional regulator that responds to azelaic acid in Pseudomonas nitroreducens.</title>
        <authorList>
            <person name="Bez C."/>
            <person name="Javvadi S.G."/>
            <person name="Bertani I."/>
            <person name="Devescovi G."/>
            <person name="Studholme D.J."/>
            <person name="Geller A."/>
            <person name="Levy A."/>
            <person name="Venturi V."/>
        </authorList>
    </citation>
    <scope>NUCLEOTIDE SEQUENCE [LARGE SCALE GENOMIC DNA]</scope>
    <source>
        <strain evidence="6">DSM 9128</strain>
    </source>
</reference>
<organism evidence="5 6">
    <name type="scientific">Pseudomonas nitroreducens</name>
    <dbReference type="NCBI Taxonomy" id="46680"/>
    <lineage>
        <taxon>Bacteria</taxon>
        <taxon>Pseudomonadati</taxon>
        <taxon>Pseudomonadota</taxon>
        <taxon>Gammaproteobacteria</taxon>
        <taxon>Pseudomonadales</taxon>
        <taxon>Pseudomonadaceae</taxon>
        <taxon>Pseudomonas</taxon>
    </lineage>
</organism>
<evidence type="ECO:0000313" key="5">
    <source>
        <dbReference type="EMBL" id="TLP70779.1"/>
    </source>
</evidence>
<evidence type="ECO:0000256" key="2">
    <source>
        <dbReference type="ARBA" id="ARBA00023125"/>
    </source>
</evidence>
<dbReference type="InterPro" id="IPR036286">
    <property type="entry name" value="LexA/Signal_pep-like_sf"/>
</dbReference>
<keyword evidence="3" id="KW-0804">Transcription</keyword>
<dbReference type="InterPro" id="IPR039418">
    <property type="entry name" value="LexA-like"/>
</dbReference>
<reference evidence="5 6" key="1">
    <citation type="submission" date="2019-05" db="EMBL/GenBank/DDBJ databases">
        <authorList>
            <person name="Moore K."/>
            <person name="O'Neill P."/>
            <person name="Farbos A."/>
            <person name="Studholme D.J."/>
        </authorList>
    </citation>
    <scope>NUCLEOTIDE SEQUENCE [LARGE SCALE GENOMIC DNA]</scope>
    <source>
        <strain evidence="5 6">DSM 9128</strain>
    </source>
</reference>
<dbReference type="PROSITE" id="PS50943">
    <property type="entry name" value="HTH_CROC1"/>
    <property type="match status" value="1"/>
</dbReference>
<dbReference type="Pfam" id="PF07022">
    <property type="entry name" value="Phage_CI_repr"/>
    <property type="match status" value="1"/>
</dbReference>
<dbReference type="PANTHER" id="PTHR40661">
    <property type="match status" value="1"/>
</dbReference>
<evidence type="ECO:0000259" key="4">
    <source>
        <dbReference type="PROSITE" id="PS50943"/>
    </source>
</evidence>
<dbReference type="PANTHER" id="PTHR40661:SF3">
    <property type="entry name" value="FELS-1 PROPHAGE TRANSCRIPTIONAL REGULATOR"/>
    <property type="match status" value="1"/>
</dbReference>
<dbReference type="InterPro" id="IPR010982">
    <property type="entry name" value="Lambda_DNA-bd_dom_sf"/>
</dbReference>
<evidence type="ECO:0000256" key="3">
    <source>
        <dbReference type="ARBA" id="ARBA00023163"/>
    </source>
</evidence>
<dbReference type="InterPro" id="IPR001387">
    <property type="entry name" value="Cro/C1-type_HTH"/>
</dbReference>
<dbReference type="GO" id="GO:0003677">
    <property type="term" value="F:DNA binding"/>
    <property type="evidence" value="ECO:0007669"/>
    <property type="project" value="UniProtKB-KW"/>
</dbReference>
<dbReference type="SUPFAM" id="SSF47413">
    <property type="entry name" value="lambda repressor-like DNA-binding domains"/>
    <property type="match status" value="1"/>
</dbReference>
<dbReference type="CDD" id="cd06529">
    <property type="entry name" value="S24_LexA-like"/>
    <property type="match status" value="1"/>
</dbReference>